<dbReference type="CDD" id="cd05403">
    <property type="entry name" value="NT_KNTase_like"/>
    <property type="match status" value="1"/>
</dbReference>
<keyword evidence="3" id="KW-1185">Reference proteome</keyword>
<dbReference type="InterPro" id="IPR052548">
    <property type="entry name" value="Type_VII_TA_antitoxin"/>
</dbReference>
<evidence type="ECO:0000313" key="2">
    <source>
        <dbReference type="EMBL" id="QUD87515.1"/>
    </source>
</evidence>
<dbReference type="AlphaFoldDB" id="A0A975FY12"/>
<dbReference type="Proteomes" id="UP000676409">
    <property type="component" value="Chromosome"/>
</dbReference>
<organism evidence="2 3">
    <name type="scientific">Phenylobacterium montanum</name>
    <dbReference type="NCBI Taxonomy" id="2823693"/>
    <lineage>
        <taxon>Bacteria</taxon>
        <taxon>Pseudomonadati</taxon>
        <taxon>Pseudomonadota</taxon>
        <taxon>Alphaproteobacteria</taxon>
        <taxon>Caulobacterales</taxon>
        <taxon>Caulobacteraceae</taxon>
        <taxon>Phenylobacterium</taxon>
    </lineage>
</organism>
<dbReference type="SUPFAM" id="SSF81593">
    <property type="entry name" value="Nucleotidyltransferase substrate binding subunit/domain"/>
    <property type="match status" value="1"/>
</dbReference>
<name>A0A975FY12_9CAUL</name>
<evidence type="ECO:0000259" key="1">
    <source>
        <dbReference type="PROSITE" id="PS50910"/>
    </source>
</evidence>
<dbReference type="SUPFAM" id="SSF81301">
    <property type="entry name" value="Nucleotidyltransferase"/>
    <property type="match status" value="1"/>
</dbReference>
<sequence>MKTELDHLPEAKRRELQRVVEILFAEFQDAIALGTQAHKKQGRILKVILYGSYARGDWVDDPVGGYKSDYDLLVVVNHDRLTDMVEYWAKAEDHLMREMNIDHRLSAPVSLIVHTVADVNAQLKRGRPFFVDIVRDGIALYEAPGHEFAHPEPLSPAEALKEAQEYFDEWLPSAVAFQKGAAFYVSEDRPKEAAFSLHQAAERLYHCVLLVLTLYSPRAHKVNFLRSQAEQLDARLVSAWPRATKFEQRCFELLRRAYVDARYSPHYRISKEELDWLGERVALLQGAVRTVCQDRLDALRRRS</sequence>
<dbReference type="PROSITE" id="PS50910">
    <property type="entry name" value="HEPN"/>
    <property type="match status" value="1"/>
</dbReference>
<dbReference type="SMART" id="SM00748">
    <property type="entry name" value="HEPN"/>
    <property type="match status" value="1"/>
</dbReference>
<reference evidence="2" key="1">
    <citation type="submission" date="2021-04" db="EMBL/GenBank/DDBJ databases">
        <title>The complete genome sequence of Caulobacter sp. S6.</title>
        <authorList>
            <person name="Tang Y."/>
            <person name="Ouyang W."/>
            <person name="Liu Q."/>
            <person name="Huang B."/>
            <person name="Guo Z."/>
            <person name="Lei P."/>
        </authorList>
    </citation>
    <scope>NUCLEOTIDE SEQUENCE</scope>
    <source>
        <strain evidence="2">S6</strain>
    </source>
</reference>
<dbReference type="InterPro" id="IPR043519">
    <property type="entry name" value="NT_sf"/>
</dbReference>
<gene>
    <name evidence="2" type="ORF">KCG34_21065</name>
</gene>
<protein>
    <submittedName>
        <fullName evidence="2">HEPN domain-containing protein</fullName>
    </submittedName>
</protein>
<dbReference type="Gene3D" id="3.30.460.10">
    <property type="entry name" value="Beta Polymerase, domain 2"/>
    <property type="match status" value="1"/>
</dbReference>
<dbReference type="InterPro" id="IPR041633">
    <property type="entry name" value="Polbeta"/>
</dbReference>
<dbReference type="KEGG" id="caul:KCG34_21065"/>
<dbReference type="Pfam" id="PF18765">
    <property type="entry name" value="Polbeta"/>
    <property type="match status" value="1"/>
</dbReference>
<dbReference type="EMBL" id="CP073078">
    <property type="protein sequence ID" value="QUD87515.1"/>
    <property type="molecule type" value="Genomic_DNA"/>
</dbReference>
<accession>A0A975FY12</accession>
<feature type="domain" description="HEPN" evidence="1">
    <location>
        <begin position="171"/>
        <end position="291"/>
    </location>
</feature>
<dbReference type="RefSeq" id="WP_211937567.1">
    <property type="nucleotide sequence ID" value="NZ_CP073078.1"/>
</dbReference>
<dbReference type="PANTHER" id="PTHR33933:SF1">
    <property type="entry name" value="PROTEIN ADENYLYLTRANSFERASE MNTA-RELATED"/>
    <property type="match status" value="1"/>
</dbReference>
<dbReference type="InterPro" id="IPR007842">
    <property type="entry name" value="HEPN_dom"/>
</dbReference>
<evidence type="ECO:0000313" key="3">
    <source>
        <dbReference type="Proteomes" id="UP000676409"/>
    </source>
</evidence>
<dbReference type="Gene3D" id="1.20.120.330">
    <property type="entry name" value="Nucleotidyltransferases domain 2"/>
    <property type="match status" value="1"/>
</dbReference>
<dbReference type="Pfam" id="PF05168">
    <property type="entry name" value="HEPN"/>
    <property type="match status" value="1"/>
</dbReference>
<dbReference type="PANTHER" id="PTHR33933">
    <property type="entry name" value="NUCLEOTIDYLTRANSFERASE"/>
    <property type="match status" value="1"/>
</dbReference>
<proteinExistence type="predicted"/>